<keyword evidence="6" id="KW-1185">Reference proteome</keyword>
<dbReference type="Pfam" id="PF01393">
    <property type="entry name" value="Chromo_shadow"/>
    <property type="match status" value="1"/>
</dbReference>
<dbReference type="OrthoDB" id="2162520at2759"/>
<feature type="domain" description="Chromo shadow" evidence="4">
    <location>
        <begin position="108"/>
        <end position="174"/>
    </location>
</feature>
<dbReference type="SMART" id="SM00300">
    <property type="entry name" value="ChSh"/>
    <property type="match status" value="1"/>
</dbReference>
<comment type="subcellular location">
    <subcellularLocation>
        <location evidence="1">Nucleus</location>
    </subcellularLocation>
</comment>
<accession>A0A2T9XYK8</accession>
<evidence type="ECO:0000256" key="2">
    <source>
        <dbReference type="ARBA" id="ARBA00023242"/>
    </source>
</evidence>
<sequence length="177" mass="20145">MSPKSSPEDFEIPSKQSSVEPETKNTPQSDSDTNSNEEGVYNVERLCSHKMSNELINGYWEEQKKKGTSREDIIQQAKSVTVSKDSAKKRVLADSKRLDHDNDDSYDQFPPTDESWESLVSKIDTVDRDPNIGLIVCVKWKNGKNSIHPASVIHRKCPLKLIEFYETLVRFSSEPLD</sequence>
<evidence type="ECO:0000313" key="6">
    <source>
        <dbReference type="Proteomes" id="UP000245609"/>
    </source>
</evidence>
<evidence type="ECO:0000256" key="1">
    <source>
        <dbReference type="ARBA" id="ARBA00004123"/>
    </source>
</evidence>
<gene>
    <name evidence="5" type="ORF">BB560_007132</name>
</gene>
<dbReference type="InterPro" id="IPR008251">
    <property type="entry name" value="Chromo_shadow_dom"/>
</dbReference>
<dbReference type="EMBL" id="MBFS01003721">
    <property type="protein sequence ID" value="PVU85150.1"/>
    <property type="molecule type" value="Genomic_DNA"/>
</dbReference>
<dbReference type="AlphaFoldDB" id="A0A2T9XYK8"/>
<evidence type="ECO:0000259" key="4">
    <source>
        <dbReference type="SMART" id="SM00300"/>
    </source>
</evidence>
<feature type="region of interest" description="Disordered" evidence="3">
    <location>
        <begin position="1"/>
        <end position="43"/>
    </location>
</feature>
<dbReference type="GO" id="GO:0005634">
    <property type="term" value="C:nucleus"/>
    <property type="evidence" value="ECO:0007669"/>
    <property type="project" value="UniProtKB-SubCell"/>
</dbReference>
<dbReference type="STRING" id="133381.A0A2T9XYK8"/>
<reference evidence="5 6" key="1">
    <citation type="journal article" date="2018" name="MBio">
        <title>Comparative Genomics Reveals the Core Gene Toolbox for the Fungus-Insect Symbiosis.</title>
        <authorList>
            <person name="Wang Y."/>
            <person name="Stata M."/>
            <person name="Wang W."/>
            <person name="Stajich J.E."/>
            <person name="White M.M."/>
            <person name="Moncalvo J.M."/>
        </authorList>
    </citation>
    <scope>NUCLEOTIDE SEQUENCE [LARGE SCALE GENOMIC DNA]</scope>
    <source>
        <strain evidence="5 6">SC-DP-2</strain>
    </source>
</reference>
<dbReference type="Gene3D" id="2.40.50.40">
    <property type="match status" value="1"/>
</dbReference>
<keyword evidence="2" id="KW-0539">Nucleus</keyword>
<protein>
    <recommendedName>
        <fullName evidence="4">Chromo shadow domain-containing protein</fullName>
    </recommendedName>
</protein>
<evidence type="ECO:0000313" key="5">
    <source>
        <dbReference type="EMBL" id="PVU85150.1"/>
    </source>
</evidence>
<evidence type="ECO:0000256" key="3">
    <source>
        <dbReference type="SAM" id="MobiDB-lite"/>
    </source>
</evidence>
<dbReference type="InterPro" id="IPR016197">
    <property type="entry name" value="Chromo-like_dom_sf"/>
</dbReference>
<comment type="caution">
    <text evidence="5">The sequence shown here is derived from an EMBL/GenBank/DDBJ whole genome shotgun (WGS) entry which is preliminary data.</text>
</comment>
<name>A0A2T9XYK8_9FUNG</name>
<dbReference type="SUPFAM" id="SSF54160">
    <property type="entry name" value="Chromo domain-like"/>
    <property type="match status" value="1"/>
</dbReference>
<organism evidence="5 6">
    <name type="scientific">Smittium megazygosporum</name>
    <dbReference type="NCBI Taxonomy" id="133381"/>
    <lineage>
        <taxon>Eukaryota</taxon>
        <taxon>Fungi</taxon>
        <taxon>Fungi incertae sedis</taxon>
        <taxon>Zoopagomycota</taxon>
        <taxon>Kickxellomycotina</taxon>
        <taxon>Harpellomycetes</taxon>
        <taxon>Harpellales</taxon>
        <taxon>Legeriomycetaceae</taxon>
        <taxon>Smittium</taxon>
    </lineage>
</organism>
<proteinExistence type="predicted"/>
<feature type="compositionally biased region" description="Polar residues" evidence="3">
    <location>
        <begin position="14"/>
        <end position="37"/>
    </location>
</feature>
<dbReference type="Proteomes" id="UP000245609">
    <property type="component" value="Unassembled WGS sequence"/>
</dbReference>